<accession>A0A1V4A0H8</accession>
<protein>
    <submittedName>
        <fullName evidence="6">TetR family transcriptional regulator</fullName>
    </submittedName>
</protein>
<dbReference type="InterPro" id="IPR001647">
    <property type="entry name" value="HTH_TetR"/>
</dbReference>
<keyword evidence="1" id="KW-0805">Transcription regulation</keyword>
<dbReference type="InterPro" id="IPR036271">
    <property type="entry name" value="Tet_transcr_reg_TetR-rel_C_sf"/>
</dbReference>
<evidence type="ECO:0000313" key="6">
    <source>
        <dbReference type="EMBL" id="OON72071.1"/>
    </source>
</evidence>
<dbReference type="PANTHER" id="PTHR30055:SF234">
    <property type="entry name" value="HTH-TYPE TRANSCRIPTIONAL REGULATOR BETI"/>
    <property type="match status" value="1"/>
</dbReference>
<evidence type="ECO:0000259" key="5">
    <source>
        <dbReference type="PROSITE" id="PS50977"/>
    </source>
</evidence>
<dbReference type="InterPro" id="IPR023772">
    <property type="entry name" value="DNA-bd_HTH_TetR-type_CS"/>
</dbReference>
<evidence type="ECO:0000256" key="4">
    <source>
        <dbReference type="PROSITE-ProRule" id="PRU00335"/>
    </source>
</evidence>
<gene>
    <name evidence="6" type="ORF">B1H18_31330</name>
</gene>
<dbReference type="GO" id="GO:0003700">
    <property type="term" value="F:DNA-binding transcription factor activity"/>
    <property type="evidence" value="ECO:0007669"/>
    <property type="project" value="TreeGrafter"/>
</dbReference>
<dbReference type="OrthoDB" id="3237195at2"/>
<dbReference type="Pfam" id="PF00440">
    <property type="entry name" value="TetR_N"/>
    <property type="match status" value="1"/>
</dbReference>
<dbReference type="PROSITE" id="PS01081">
    <property type="entry name" value="HTH_TETR_1"/>
    <property type="match status" value="1"/>
</dbReference>
<keyword evidence="3" id="KW-0804">Transcription</keyword>
<evidence type="ECO:0000256" key="1">
    <source>
        <dbReference type="ARBA" id="ARBA00023015"/>
    </source>
</evidence>
<dbReference type="Gene3D" id="1.10.357.10">
    <property type="entry name" value="Tetracycline Repressor, domain 2"/>
    <property type="match status" value="1"/>
</dbReference>
<feature type="domain" description="HTH tetR-type" evidence="5">
    <location>
        <begin position="8"/>
        <end position="68"/>
    </location>
</feature>
<dbReference type="SUPFAM" id="SSF48498">
    <property type="entry name" value="Tetracyclin repressor-like, C-terminal domain"/>
    <property type="match status" value="1"/>
</dbReference>
<proteinExistence type="predicted"/>
<evidence type="ECO:0000256" key="3">
    <source>
        <dbReference type="ARBA" id="ARBA00023163"/>
    </source>
</evidence>
<dbReference type="AlphaFoldDB" id="A0A1V4A0H8"/>
<feature type="DNA-binding region" description="H-T-H motif" evidence="4">
    <location>
        <begin position="31"/>
        <end position="50"/>
    </location>
</feature>
<sequence>MAKQDRAVRTRRRITEAAAEVFEREGYQAATITEILRTAGVTKGALYFHFQSKEDLAQAVLHEQRQEEAVRPQEVRLQELVDGGLVLAHRLAGQPLVRASIRLTLDPYAQGVDRRAPFRQWTERNLKVLLAAEAAGELLPHVDPAATAELCVASFAGLQFMSQVMSDYGDLSERLSVFQHHLMPSIATPYALAHLDLSPERGRRLVAEAVDRGGEGIEGLRV</sequence>
<dbReference type="NCBIfam" id="NF041196">
    <property type="entry name" value="ScbR_bind_reg"/>
    <property type="match status" value="1"/>
</dbReference>
<evidence type="ECO:0000256" key="2">
    <source>
        <dbReference type="ARBA" id="ARBA00023125"/>
    </source>
</evidence>
<dbReference type="GO" id="GO:0000976">
    <property type="term" value="F:transcription cis-regulatory region binding"/>
    <property type="evidence" value="ECO:0007669"/>
    <property type="project" value="TreeGrafter"/>
</dbReference>
<dbReference type="STRING" id="83656.B1H18_31330"/>
<dbReference type="PANTHER" id="PTHR30055">
    <property type="entry name" value="HTH-TYPE TRANSCRIPTIONAL REGULATOR RUTR"/>
    <property type="match status" value="1"/>
</dbReference>
<dbReference type="InterPro" id="IPR047923">
    <property type="entry name" value="ArpA-like"/>
</dbReference>
<evidence type="ECO:0000313" key="7">
    <source>
        <dbReference type="Proteomes" id="UP000190539"/>
    </source>
</evidence>
<keyword evidence="2 4" id="KW-0238">DNA-binding</keyword>
<name>A0A1V4A0H8_9ACTN</name>
<dbReference type="InterPro" id="IPR050109">
    <property type="entry name" value="HTH-type_TetR-like_transc_reg"/>
</dbReference>
<dbReference type="Proteomes" id="UP000190539">
    <property type="component" value="Unassembled WGS sequence"/>
</dbReference>
<organism evidence="6 7">
    <name type="scientific">Streptomyces tsukubensis</name>
    <dbReference type="NCBI Taxonomy" id="83656"/>
    <lineage>
        <taxon>Bacteria</taxon>
        <taxon>Bacillati</taxon>
        <taxon>Actinomycetota</taxon>
        <taxon>Actinomycetes</taxon>
        <taxon>Kitasatosporales</taxon>
        <taxon>Streptomycetaceae</taxon>
        <taxon>Streptomyces</taxon>
    </lineage>
</organism>
<dbReference type="InterPro" id="IPR009057">
    <property type="entry name" value="Homeodomain-like_sf"/>
</dbReference>
<dbReference type="EMBL" id="MVFC01000043">
    <property type="protein sequence ID" value="OON72071.1"/>
    <property type="molecule type" value="Genomic_DNA"/>
</dbReference>
<dbReference type="RefSeq" id="WP_077973836.1">
    <property type="nucleotide sequence ID" value="NZ_CP045178.1"/>
</dbReference>
<comment type="caution">
    <text evidence="6">The sequence shown here is derived from an EMBL/GenBank/DDBJ whole genome shotgun (WGS) entry which is preliminary data.</text>
</comment>
<dbReference type="PRINTS" id="PR00455">
    <property type="entry name" value="HTHTETR"/>
</dbReference>
<keyword evidence="7" id="KW-1185">Reference proteome</keyword>
<dbReference type="SUPFAM" id="SSF46689">
    <property type="entry name" value="Homeodomain-like"/>
    <property type="match status" value="1"/>
</dbReference>
<reference evidence="6 7" key="1">
    <citation type="submission" date="2017-02" db="EMBL/GenBank/DDBJ databases">
        <title>Draft Genome Sequence of Streptomyces tsukubaensis F601, a Producer of the immunosuppressant tacrolimus FK506.</title>
        <authorList>
            <person name="Zong G."/>
            <person name="Zhong C."/>
            <person name="Fu J."/>
            <person name="Qin R."/>
            <person name="Cao G."/>
        </authorList>
    </citation>
    <scope>NUCLEOTIDE SEQUENCE [LARGE SCALE GENOMIC DNA]</scope>
    <source>
        <strain evidence="6 7">F601</strain>
    </source>
</reference>
<dbReference type="PROSITE" id="PS50977">
    <property type="entry name" value="HTH_TETR_2"/>
    <property type="match status" value="1"/>
</dbReference>